<evidence type="ECO:0000256" key="1">
    <source>
        <dbReference type="SAM" id="MobiDB-lite"/>
    </source>
</evidence>
<accession>A0A0A9A3Y9</accession>
<reference evidence="2" key="2">
    <citation type="journal article" date="2015" name="Data Brief">
        <title>Shoot transcriptome of the giant reed, Arundo donax.</title>
        <authorList>
            <person name="Barrero R.A."/>
            <person name="Guerrero F.D."/>
            <person name="Moolhuijzen P."/>
            <person name="Goolsby J.A."/>
            <person name="Tidwell J."/>
            <person name="Bellgard S.E."/>
            <person name="Bellgard M.I."/>
        </authorList>
    </citation>
    <scope>NUCLEOTIDE SEQUENCE</scope>
    <source>
        <tissue evidence="2">Shoot tissue taken approximately 20 cm above the soil surface</tissue>
    </source>
</reference>
<sequence length="57" mass="5581">MAAEVVAVVMDSDEVAVEAVVADVVAVAAHQSMEEDEAAPTVATESAASRGPATAGP</sequence>
<feature type="region of interest" description="Disordered" evidence="1">
    <location>
        <begin position="32"/>
        <end position="57"/>
    </location>
</feature>
<dbReference type="EMBL" id="GBRH01252079">
    <property type="protein sequence ID" value="JAD45816.1"/>
    <property type="molecule type" value="Transcribed_RNA"/>
</dbReference>
<proteinExistence type="predicted"/>
<evidence type="ECO:0000313" key="2">
    <source>
        <dbReference type="EMBL" id="JAD45816.1"/>
    </source>
</evidence>
<reference evidence="2" key="1">
    <citation type="submission" date="2014-09" db="EMBL/GenBank/DDBJ databases">
        <authorList>
            <person name="Magalhaes I.L.F."/>
            <person name="Oliveira U."/>
            <person name="Santos F.R."/>
            <person name="Vidigal T.H.D.A."/>
            <person name="Brescovit A.D."/>
            <person name="Santos A.J."/>
        </authorList>
    </citation>
    <scope>NUCLEOTIDE SEQUENCE</scope>
    <source>
        <tissue evidence="2">Shoot tissue taken approximately 20 cm above the soil surface</tissue>
    </source>
</reference>
<name>A0A0A9A3Y9_ARUDO</name>
<protein>
    <submittedName>
        <fullName evidence="2">Uncharacterized protein</fullName>
    </submittedName>
</protein>
<dbReference type="AlphaFoldDB" id="A0A0A9A3Y9"/>
<organism evidence="2">
    <name type="scientific">Arundo donax</name>
    <name type="common">Giant reed</name>
    <name type="synonym">Donax arundinaceus</name>
    <dbReference type="NCBI Taxonomy" id="35708"/>
    <lineage>
        <taxon>Eukaryota</taxon>
        <taxon>Viridiplantae</taxon>
        <taxon>Streptophyta</taxon>
        <taxon>Embryophyta</taxon>
        <taxon>Tracheophyta</taxon>
        <taxon>Spermatophyta</taxon>
        <taxon>Magnoliopsida</taxon>
        <taxon>Liliopsida</taxon>
        <taxon>Poales</taxon>
        <taxon>Poaceae</taxon>
        <taxon>PACMAD clade</taxon>
        <taxon>Arundinoideae</taxon>
        <taxon>Arundineae</taxon>
        <taxon>Arundo</taxon>
    </lineage>
</organism>